<comment type="pathway">
    <text evidence="1">Cell wall biogenesis; cell wall polysaccharide biosynthesis.</text>
</comment>
<dbReference type="SUPFAM" id="SSF53448">
    <property type="entry name" value="Nucleotide-diphospho-sugar transferases"/>
    <property type="match status" value="1"/>
</dbReference>
<dbReference type="Gene3D" id="3.90.550.10">
    <property type="entry name" value="Spore Coat Polysaccharide Biosynthesis Protein SpsA, Chain A"/>
    <property type="match status" value="1"/>
</dbReference>
<dbReference type="InterPro" id="IPR001173">
    <property type="entry name" value="Glyco_trans_2-like"/>
</dbReference>
<keyword evidence="5" id="KW-0812">Transmembrane</keyword>
<dbReference type="AlphaFoldDB" id="A0A1H9TCC1"/>
<keyword evidence="5" id="KW-0472">Membrane</keyword>
<dbReference type="PANTHER" id="PTHR43179">
    <property type="entry name" value="RHAMNOSYLTRANSFERASE WBBL"/>
    <property type="match status" value="1"/>
</dbReference>
<accession>A0A1H9TCC1</accession>
<evidence type="ECO:0000256" key="3">
    <source>
        <dbReference type="ARBA" id="ARBA00022676"/>
    </source>
</evidence>
<dbReference type="Proteomes" id="UP000182584">
    <property type="component" value="Unassembled WGS sequence"/>
</dbReference>
<dbReference type="InterPro" id="IPR029044">
    <property type="entry name" value="Nucleotide-diphossugar_trans"/>
</dbReference>
<dbReference type="Pfam" id="PF00535">
    <property type="entry name" value="Glycos_transf_2"/>
    <property type="match status" value="1"/>
</dbReference>
<evidence type="ECO:0000259" key="6">
    <source>
        <dbReference type="Pfam" id="PF00535"/>
    </source>
</evidence>
<keyword evidence="3" id="KW-0328">Glycosyltransferase</keyword>
<gene>
    <name evidence="7" type="ORF">SAMN04487884_11471</name>
</gene>
<proteinExistence type="inferred from homology"/>
<dbReference type="GO" id="GO:0016757">
    <property type="term" value="F:glycosyltransferase activity"/>
    <property type="evidence" value="ECO:0007669"/>
    <property type="project" value="UniProtKB-KW"/>
</dbReference>
<evidence type="ECO:0000256" key="5">
    <source>
        <dbReference type="SAM" id="Phobius"/>
    </source>
</evidence>
<feature type="domain" description="Glycosyltransferase 2-like" evidence="6">
    <location>
        <begin position="5"/>
        <end position="186"/>
    </location>
</feature>
<evidence type="ECO:0000313" key="7">
    <source>
        <dbReference type="EMBL" id="SER94756.1"/>
    </source>
</evidence>
<evidence type="ECO:0000256" key="2">
    <source>
        <dbReference type="ARBA" id="ARBA00006739"/>
    </source>
</evidence>
<dbReference type="EMBL" id="FOGJ01000014">
    <property type="protein sequence ID" value="SER94756.1"/>
    <property type="molecule type" value="Genomic_DNA"/>
</dbReference>
<protein>
    <recommendedName>
        <fullName evidence="6">Glycosyltransferase 2-like domain-containing protein</fullName>
    </recommendedName>
</protein>
<dbReference type="PANTHER" id="PTHR43179:SF12">
    <property type="entry name" value="GALACTOFURANOSYLTRANSFERASE GLFT2"/>
    <property type="match status" value="1"/>
</dbReference>
<dbReference type="OrthoDB" id="9771846at2"/>
<feature type="transmembrane region" description="Helical" evidence="5">
    <location>
        <begin position="254"/>
        <end position="276"/>
    </location>
</feature>
<dbReference type="CDD" id="cd04186">
    <property type="entry name" value="GT_2_like_c"/>
    <property type="match status" value="1"/>
</dbReference>
<evidence type="ECO:0000256" key="4">
    <source>
        <dbReference type="ARBA" id="ARBA00022679"/>
    </source>
</evidence>
<organism evidence="7 8">
    <name type="scientific">Butyrivibrio fibrisolvens</name>
    <dbReference type="NCBI Taxonomy" id="831"/>
    <lineage>
        <taxon>Bacteria</taxon>
        <taxon>Bacillati</taxon>
        <taxon>Bacillota</taxon>
        <taxon>Clostridia</taxon>
        <taxon>Lachnospirales</taxon>
        <taxon>Lachnospiraceae</taxon>
        <taxon>Butyrivibrio</taxon>
    </lineage>
</organism>
<evidence type="ECO:0000313" key="8">
    <source>
        <dbReference type="Proteomes" id="UP000182584"/>
    </source>
</evidence>
<keyword evidence="5" id="KW-1133">Transmembrane helix</keyword>
<name>A0A1H9TCC1_BUTFI</name>
<dbReference type="eggNOG" id="COG1216">
    <property type="taxonomic scope" value="Bacteria"/>
</dbReference>
<evidence type="ECO:0000256" key="1">
    <source>
        <dbReference type="ARBA" id="ARBA00004776"/>
    </source>
</evidence>
<keyword evidence="4" id="KW-0808">Transferase</keyword>
<dbReference type="RefSeq" id="WP_074756540.1">
    <property type="nucleotide sequence ID" value="NZ_FOGJ01000014.1"/>
</dbReference>
<reference evidence="7 8" key="1">
    <citation type="submission" date="2016-10" db="EMBL/GenBank/DDBJ databases">
        <authorList>
            <person name="de Groot N.N."/>
        </authorList>
    </citation>
    <scope>NUCLEOTIDE SEQUENCE [LARGE SCALE GENOMIC DNA]</scope>
    <source>
        <strain evidence="7 8">AR40</strain>
    </source>
</reference>
<sequence>MSKTTVVIPNYNGMKYLKDCIESLLVQTLPSDIIIIDNASTDGSIDYIKENYEGELTCKDGSKISCKLVSLSSNTGFSNAVNKGIKLASTEYIFLLNNDTVCRNDCIEKLENAIDHKKKAFSVQALMVSLNNPYIVDDSGDYYSAMGWAFTDGKDKPASYFTDRKSITSSCAGAAIYRKSVFDKIGGFDVLHFCYLEDVDIGIRARVYGYINFLEPAAVVLHAGSATSGSRYNEFKQKLTAGNNLYLIYKNFPFLQIVLNLPLILAGIVIKGVFFARKGLGRAYMQGLMQGISKIHKGSDKKVRFQRKNLKSLAILQIEMWINTIKRFI</sequence>
<comment type="similarity">
    <text evidence="2">Belongs to the glycosyltransferase 2 family.</text>
</comment>